<comment type="caution">
    <text evidence="2">The sequence shown here is derived from an EMBL/GenBank/DDBJ whole genome shotgun (WGS) entry which is preliminary data.</text>
</comment>
<protein>
    <recommendedName>
        <fullName evidence="1">GPI inositol-deacylase PGAP1-like alpha/beta domain-containing protein</fullName>
    </recommendedName>
</protein>
<accession>A0ABV0C010</accession>
<dbReference type="Proteomes" id="UP001409291">
    <property type="component" value="Unassembled WGS sequence"/>
</dbReference>
<dbReference type="InterPro" id="IPR029058">
    <property type="entry name" value="AB_hydrolase_fold"/>
</dbReference>
<dbReference type="RefSeq" id="WP_346583233.1">
    <property type="nucleotide sequence ID" value="NZ_JBDJLH010000015.1"/>
</dbReference>
<evidence type="ECO:0000259" key="1">
    <source>
        <dbReference type="Pfam" id="PF07819"/>
    </source>
</evidence>
<dbReference type="Pfam" id="PF07819">
    <property type="entry name" value="PGAP1"/>
    <property type="match status" value="1"/>
</dbReference>
<evidence type="ECO:0000313" key="2">
    <source>
        <dbReference type="EMBL" id="MEN5380370.1"/>
    </source>
</evidence>
<proteinExistence type="predicted"/>
<feature type="domain" description="GPI inositol-deacylase PGAP1-like alpha/beta" evidence="1">
    <location>
        <begin position="45"/>
        <end position="109"/>
    </location>
</feature>
<reference evidence="2 3" key="1">
    <citation type="submission" date="2024-04" db="EMBL/GenBank/DDBJ databases">
        <title>WGS of bacteria from Torrens River.</title>
        <authorList>
            <person name="Wyrsch E.R."/>
            <person name="Drigo B."/>
        </authorList>
    </citation>
    <scope>NUCLEOTIDE SEQUENCE [LARGE SCALE GENOMIC DNA]</scope>
    <source>
        <strain evidence="2 3">TWI391</strain>
    </source>
</reference>
<dbReference type="PANTHER" id="PTHR11440">
    <property type="entry name" value="LECITHIN-CHOLESTEROL ACYLTRANSFERASE-RELATED"/>
    <property type="match status" value="1"/>
</dbReference>
<organism evidence="2 3">
    <name type="scientific">Sphingobacterium kitahiroshimense</name>
    <dbReference type="NCBI Taxonomy" id="470446"/>
    <lineage>
        <taxon>Bacteria</taxon>
        <taxon>Pseudomonadati</taxon>
        <taxon>Bacteroidota</taxon>
        <taxon>Sphingobacteriia</taxon>
        <taxon>Sphingobacteriales</taxon>
        <taxon>Sphingobacteriaceae</taxon>
        <taxon>Sphingobacterium</taxon>
    </lineage>
</organism>
<dbReference type="EMBL" id="JBDJNQ010000016">
    <property type="protein sequence ID" value="MEN5380370.1"/>
    <property type="molecule type" value="Genomic_DNA"/>
</dbReference>
<gene>
    <name evidence="2" type="ORF">ABE541_24105</name>
</gene>
<evidence type="ECO:0000313" key="3">
    <source>
        <dbReference type="Proteomes" id="UP001409291"/>
    </source>
</evidence>
<sequence length="258" mass="29215">MLKYPLILIHGTGAKDNTLFWGRIPKLLKELGINVFYGYTDAWGSIEDNAKLLQLRIEDIIHKTGAEKINLIAHSKGGIDARFLISTLQYGQKIASLTTISTPHHGTLIADYFLNNRTFQSSLAKRILPVLVKIFGDNNPNIYNVINELSINYMESFNQNNLNDPLVYYNSYASAMASKKDDFLYSWAYQYLIKNAGENDGLVPVKSAVWGDKFQLFTDSSRGISHGEITDIKRRKIGAFDIPEIYRKITHDLSKNGF</sequence>
<dbReference type="InterPro" id="IPR012908">
    <property type="entry name" value="PGAP1-ab_dom-like"/>
</dbReference>
<dbReference type="Gene3D" id="3.40.50.1820">
    <property type="entry name" value="alpha/beta hydrolase"/>
    <property type="match status" value="1"/>
</dbReference>
<dbReference type="SUPFAM" id="SSF53474">
    <property type="entry name" value="alpha/beta-Hydrolases"/>
    <property type="match status" value="1"/>
</dbReference>
<keyword evidence="3" id="KW-1185">Reference proteome</keyword>
<name>A0ABV0C010_9SPHI</name>